<evidence type="ECO:0000256" key="1">
    <source>
        <dbReference type="SAM" id="MobiDB-lite"/>
    </source>
</evidence>
<accession>A0ABD3VYX9</accession>
<dbReference type="Proteomes" id="UP001634394">
    <property type="component" value="Unassembled WGS sequence"/>
</dbReference>
<comment type="caution">
    <text evidence="2">The sequence shown here is derived from an EMBL/GenBank/DDBJ whole genome shotgun (WGS) entry which is preliminary data.</text>
</comment>
<organism evidence="2 3">
    <name type="scientific">Sinanodonta woodiana</name>
    <name type="common">Chinese pond mussel</name>
    <name type="synonym">Anodonta woodiana</name>
    <dbReference type="NCBI Taxonomy" id="1069815"/>
    <lineage>
        <taxon>Eukaryota</taxon>
        <taxon>Metazoa</taxon>
        <taxon>Spiralia</taxon>
        <taxon>Lophotrochozoa</taxon>
        <taxon>Mollusca</taxon>
        <taxon>Bivalvia</taxon>
        <taxon>Autobranchia</taxon>
        <taxon>Heteroconchia</taxon>
        <taxon>Palaeoheterodonta</taxon>
        <taxon>Unionida</taxon>
        <taxon>Unionoidea</taxon>
        <taxon>Unionidae</taxon>
        <taxon>Unioninae</taxon>
        <taxon>Sinanodonta</taxon>
    </lineage>
</organism>
<feature type="region of interest" description="Disordered" evidence="1">
    <location>
        <begin position="34"/>
        <end position="63"/>
    </location>
</feature>
<evidence type="ECO:0000313" key="3">
    <source>
        <dbReference type="Proteomes" id="UP001634394"/>
    </source>
</evidence>
<feature type="compositionally biased region" description="Polar residues" evidence="1">
    <location>
        <begin position="151"/>
        <end position="167"/>
    </location>
</feature>
<reference evidence="2 3" key="1">
    <citation type="submission" date="2024-11" db="EMBL/GenBank/DDBJ databases">
        <title>Chromosome-level genome assembly of the freshwater bivalve Anodonta woodiana.</title>
        <authorList>
            <person name="Chen X."/>
        </authorList>
    </citation>
    <scope>NUCLEOTIDE SEQUENCE [LARGE SCALE GENOMIC DNA]</scope>
    <source>
        <strain evidence="2">MN2024</strain>
        <tissue evidence="2">Gills</tissue>
    </source>
</reference>
<protein>
    <recommendedName>
        <fullName evidence="4">Prolactin receptor</fullName>
    </recommendedName>
</protein>
<proteinExistence type="predicted"/>
<dbReference type="AlphaFoldDB" id="A0ABD3VYX9"/>
<keyword evidence="3" id="KW-1185">Reference proteome</keyword>
<evidence type="ECO:0008006" key="4">
    <source>
        <dbReference type="Google" id="ProtNLM"/>
    </source>
</evidence>
<feature type="region of interest" description="Disordered" evidence="1">
    <location>
        <begin position="76"/>
        <end position="101"/>
    </location>
</feature>
<sequence length="229" mass="25630">MKVDKIVKVLEDSQKPSDLPIPDNRSLAELKDAAELKDDPVSVGNHQDSRQRQDCRNHSSRNVNGLKLSLLLKNNTEAEEEGQQTLETSLKAESWKEEEGCDTEVNMRDHYSHLGARPKYPPKKPVGKAPPSTVVPLAPLTRNSPDRNTVDEASSNEPGVRTVQDTSLKLMAEPKTTKRNSNGGEKLRSDMNLYQFTWRSAAPLLARAFPFIPLMFHSTDEDHFSQGND</sequence>
<name>A0ABD3VYX9_SINWO</name>
<feature type="region of interest" description="Disordered" evidence="1">
    <location>
        <begin position="113"/>
        <end position="186"/>
    </location>
</feature>
<dbReference type="EMBL" id="JBJQND010000009">
    <property type="protein sequence ID" value="KAL3865808.1"/>
    <property type="molecule type" value="Genomic_DNA"/>
</dbReference>
<feature type="compositionally biased region" description="Basic and acidic residues" evidence="1">
    <location>
        <begin position="47"/>
        <end position="57"/>
    </location>
</feature>
<evidence type="ECO:0000313" key="2">
    <source>
        <dbReference type="EMBL" id="KAL3865808.1"/>
    </source>
</evidence>
<gene>
    <name evidence="2" type="ORF">ACJMK2_043158</name>
</gene>